<keyword evidence="3 8" id="KW-0808">Transferase</keyword>
<dbReference type="GO" id="GO:0004856">
    <property type="term" value="F:D-xylulokinase activity"/>
    <property type="evidence" value="ECO:0007669"/>
    <property type="project" value="UniProtKB-EC"/>
</dbReference>
<feature type="binding site" evidence="8">
    <location>
        <begin position="84"/>
        <end position="85"/>
    </location>
    <ligand>
        <name>substrate</name>
    </ligand>
</feature>
<keyword evidence="4 8" id="KW-0547">Nucleotide-binding</keyword>
<accession>A0ABX2LGP0</accession>
<sequence length="497" mass="55013">MVVEDVVLGIDLGTSAVKIIAVNRQGEVIASTSEPLTLIQSRAGYSEQDPNEWFEAVKQGIKRINQAPEMANYSVKGLSFSGQMHGLVPLDSNHQPVRHAILWNDTRNSEQCMQIKDIYGERLNGNPILEGFTLPKMLWMKQHEPLLWEQVSVFVLPKDYVRYCLTGQIHMEYSDAASTLLLSPKTHDWTKDVGERLGIGDIYPPLVRSTEAVGEVRSELVETLGFKSPVKVYAGGGDNACGAIGAGIINGNDTLCSIGTSGVVLNVESEGYTEYTNNIHFFDHSVPQTFYAMGVTLAAGYSLNWLKQTFFEQDSFDDIVQQASTSAIGANHLLFAPYLAGERTPHGDAFIRGSFIGINGSHKKADFARAVLEGITFSLYDSIQLMREAGKTITHITSIGGGAKSSFWLQMQADIFNATIRKLKHEEGPSMGAAMIAAYGLNWFDSFDACVEKFIDVAQTFEPDATRHAQYEAYYKVYKDIYHHTHQLTEALLKIED</sequence>
<dbReference type="Proteomes" id="UP000610527">
    <property type="component" value="Unassembled WGS sequence"/>
</dbReference>
<evidence type="ECO:0000256" key="4">
    <source>
        <dbReference type="ARBA" id="ARBA00022741"/>
    </source>
</evidence>
<keyword evidence="7 8" id="KW-0119">Carbohydrate metabolism</keyword>
<evidence type="ECO:0000259" key="11">
    <source>
        <dbReference type="Pfam" id="PF00370"/>
    </source>
</evidence>
<evidence type="ECO:0000256" key="10">
    <source>
        <dbReference type="RuleBase" id="RU364073"/>
    </source>
</evidence>
<dbReference type="SUPFAM" id="SSF53067">
    <property type="entry name" value="Actin-like ATPase domain"/>
    <property type="match status" value="2"/>
</dbReference>
<dbReference type="InterPro" id="IPR018483">
    <property type="entry name" value="Carb_kinase_FGGY_CS"/>
</dbReference>
<dbReference type="HAMAP" id="MF_02220">
    <property type="entry name" value="XylB"/>
    <property type="match status" value="1"/>
</dbReference>
<dbReference type="Pfam" id="PF00370">
    <property type="entry name" value="FGGY_N"/>
    <property type="match status" value="1"/>
</dbReference>
<dbReference type="PANTHER" id="PTHR43095">
    <property type="entry name" value="SUGAR KINASE"/>
    <property type="match status" value="1"/>
</dbReference>
<gene>
    <name evidence="8 10 13" type="primary">xylB</name>
    <name evidence="13" type="ORF">HUN84_01705</name>
</gene>
<dbReference type="InterPro" id="IPR000577">
    <property type="entry name" value="Carb_kinase_FGGY"/>
</dbReference>
<keyword evidence="14" id="KW-1185">Reference proteome</keyword>
<dbReference type="CDD" id="cd07808">
    <property type="entry name" value="ASKHA_NBD_FGGY_EcXK-like"/>
    <property type="match status" value="1"/>
</dbReference>
<dbReference type="Pfam" id="PF02782">
    <property type="entry name" value="FGGY_C"/>
    <property type="match status" value="1"/>
</dbReference>
<proteinExistence type="inferred from homology"/>
<dbReference type="InterPro" id="IPR043129">
    <property type="entry name" value="ATPase_NBD"/>
</dbReference>
<keyword evidence="2 8" id="KW-0859">Xylose metabolism</keyword>
<evidence type="ECO:0000313" key="13">
    <source>
        <dbReference type="EMBL" id="NUI81476.1"/>
    </source>
</evidence>
<comment type="function">
    <text evidence="8">Catalyzes the phosphorylation of D-xylulose to D-xylulose 5-phosphate.</text>
</comment>
<dbReference type="PROSITE" id="PS00445">
    <property type="entry name" value="FGGY_KINASES_2"/>
    <property type="match status" value="1"/>
</dbReference>
<dbReference type="PIRSF" id="PIRSF000538">
    <property type="entry name" value="GlpK"/>
    <property type="match status" value="1"/>
</dbReference>
<evidence type="ECO:0000256" key="3">
    <source>
        <dbReference type="ARBA" id="ARBA00022679"/>
    </source>
</evidence>
<feature type="site" description="Important for activity" evidence="8">
    <location>
        <position position="11"/>
    </location>
</feature>
<dbReference type="PANTHER" id="PTHR43095:SF5">
    <property type="entry name" value="XYLULOSE KINASE"/>
    <property type="match status" value="1"/>
</dbReference>
<keyword evidence="6 8" id="KW-0067">ATP-binding</keyword>
<evidence type="ECO:0000256" key="8">
    <source>
        <dbReference type="HAMAP-Rule" id="MF_02220"/>
    </source>
</evidence>
<feature type="domain" description="Carbohydrate kinase FGGY C-terminal" evidence="12">
    <location>
        <begin position="255"/>
        <end position="440"/>
    </location>
</feature>
<evidence type="ECO:0000256" key="9">
    <source>
        <dbReference type="RuleBase" id="RU003733"/>
    </source>
</evidence>
<dbReference type="InterPro" id="IPR006000">
    <property type="entry name" value="Xylulokinase"/>
</dbReference>
<evidence type="ECO:0000256" key="6">
    <source>
        <dbReference type="ARBA" id="ARBA00022840"/>
    </source>
</evidence>
<evidence type="ECO:0000256" key="7">
    <source>
        <dbReference type="ARBA" id="ARBA00023277"/>
    </source>
</evidence>
<organism evidence="13 14">
    <name type="scientific">Staphylococcus borealis</name>
    <dbReference type="NCBI Taxonomy" id="2742203"/>
    <lineage>
        <taxon>Bacteria</taxon>
        <taxon>Bacillati</taxon>
        <taxon>Bacillota</taxon>
        <taxon>Bacilli</taxon>
        <taxon>Bacillales</taxon>
        <taxon>Staphylococcaceae</taxon>
        <taxon>Staphylococcus</taxon>
    </lineage>
</organism>
<comment type="similarity">
    <text evidence="1 8 9">Belongs to the FGGY kinase family.</text>
</comment>
<dbReference type="GeneID" id="74185310"/>
<dbReference type="InterPro" id="IPR018485">
    <property type="entry name" value="FGGY_C"/>
</dbReference>
<feature type="active site" description="Proton acceptor" evidence="8">
    <location>
        <position position="238"/>
    </location>
</feature>
<comment type="catalytic activity">
    <reaction evidence="8 10">
        <text>D-xylulose + ATP = D-xylulose 5-phosphate + ADP + H(+)</text>
        <dbReference type="Rhea" id="RHEA:10964"/>
        <dbReference type="ChEBI" id="CHEBI:15378"/>
        <dbReference type="ChEBI" id="CHEBI:17140"/>
        <dbReference type="ChEBI" id="CHEBI:30616"/>
        <dbReference type="ChEBI" id="CHEBI:57737"/>
        <dbReference type="ChEBI" id="CHEBI:456216"/>
        <dbReference type="EC" id="2.7.1.17"/>
    </reaction>
</comment>
<comment type="caution">
    <text evidence="13">The sequence shown here is derived from an EMBL/GenBank/DDBJ whole genome shotgun (WGS) entry which is preliminary data.</text>
</comment>
<feature type="domain" description="Carbohydrate kinase FGGY N-terminal" evidence="11">
    <location>
        <begin position="6"/>
        <end position="245"/>
    </location>
</feature>
<protein>
    <recommendedName>
        <fullName evidence="8 10">Xylulose kinase</fullName>
        <shortName evidence="8 10">Xylulokinase</shortName>
        <ecNumber evidence="8 10">2.7.1.17</ecNumber>
    </recommendedName>
</protein>
<evidence type="ECO:0000259" key="12">
    <source>
        <dbReference type="Pfam" id="PF02782"/>
    </source>
</evidence>
<dbReference type="NCBIfam" id="TIGR01312">
    <property type="entry name" value="XylB"/>
    <property type="match status" value="1"/>
</dbReference>
<dbReference type="RefSeq" id="WP_156304893.1">
    <property type="nucleotide sequence ID" value="NZ_CUEE01000001.1"/>
</dbReference>
<evidence type="ECO:0000313" key="14">
    <source>
        <dbReference type="Proteomes" id="UP000610527"/>
    </source>
</evidence>
<keyword evidence="5 8" id="KW-0418">Kinase</keyword>
<evidence type="ECO:0000256" key="1">
    <source>
        <dbReference type="ARBA" id="ARBA00009156"/>
    </source>
</evidence>
<dbReference type="InterPro" id="IPR050406">
    <property type="entry name" value="FGGY_Carb_Kinase"/>
</dbReference>
<dbReference type="Gene3D" id="3.30.420.40">
    <property type="match status" value="2"/>
</dbReference>
<reference evidence="13 14" key="1">
    <citation type="submission" date="2020-06" db="EMBL/GenBank/DDBJ databases">
        <title>Staphylococcus borealis sp. nov. -A novel member of the Staphylococcaceae family isolated from skin and blood in humans.</title>
        <authorList>
            <person name="Pain M."/>
            <person name="Wolden R."/>
            <person name="Jaen-Luchoro D."/>
            <person name="Salva-Serra F."/>
            <person name="Iglesias B.P."/>
            <person name="Karlsson R."/>
            <person name="Klingenberg C."/>
            <person name="Cavanagh J.P."/>
        </authorList>
    </citation>
    <scope>NUCLEOTIDE SEQUENCE [LARGE SCALE GENOMIC DNA]</scope>
    <source>
        <strain evidence="13 14">58-22</strain>
    </source>
</reference>
<dbReference type="EMBL" id="JABVEG010000001">
    <property type="protein sequence ID" value="NUI81476.1"/>
    <property type="molecule type" value="Genomic_DNA"/>
</dbReference>
<dbReference type="EC" id="2.7.1.17" evidence="8 10"/>
<dbReference type="InterPro" id="IPR018484">
    <property type="entry name" value="FGGY_N"/>
</dbReference>
<name>A0ABX2LGP0_9STAP</name>
<evidence type="ECO:0000256" key="5">
    <source>
        <dbReference type="ARBA" id="ARBA00022777"/>
    </source>
</evidence>
<dbReference type="PROSITE" id="PS00933">
    <property type="entry name" value="FGGY_KINASES_1"/>
    <property type="match status" value="1"/>
</dbReference>
<evidence type="ECO:0000256" key="2">
    <source>
        <dbReference type="ARBA" id="ARBA00022629"/>
    </source>
</evidence>